<feature type="compositionally biased region" description="Low complexity" evidence="1">
    <location>
        <begin position="490"/>
        <end position="502"/>
    </location>
</feature>
<feature type="region of interest" description="Disordered" evidence="1">
    <location>
        <begin position="46"/>
        <end position="128"/>
    </location>
</feature>
<feature type="region of interest" description="Disordered" evidence="1">
    <location>
        <begin position="224"/>
        <end position="249"/>
    </location>
</feature>
<evidence type="ECO:0000256" key="1">
    <source>
        <dbReference type="SAM" id="MobiDB-lite"/>
    </source>
</evidence>
<keyword evidence="3" id="KW-1185">Reference proteome</keyword>
<feature type="region of interest" description="Disordered" evidence="1">
    <location>
        <begin position="480"/>
        <end position="514"/>
    </location>
</feature>
<accession>K0R049</accession>
<dbReference type="OrthoDB" id="46145at2759"/>
<feature type="region of interest" description="Disordered" evidence="1">
    <location>
        <begin position="282"/>
        <end position="319"/>
    </location>
</feature>
<organism evidence="2 3">
    <name type="scientific">Thalassiosira oceanica</name>
    <name type="common">Marine diatom</name>
    <dbReference type="NCBI Taxonomy" id="159749"/>
    <lineage>
        <taxon>Eukaryota</taxon>
        <taxon>Sar</taxon>
        <taxon>Stramenopiles</taxon>
        <taxon>Ochrophyta</taxon>
        <taxon>Bacillariophyta</taxon>
        <taxon>Coscinodiscophyceae</taxon>
        <taxon>Thalassiosirophycidae</taxon>
        <taxon>Thalassiosirales</taxon>
        <taxon>Thalassiosiraceae</taxon>
        <taxon>Thalassiosira</taxon>
    </lineage>
</organism>
<proteinExistence type="predicted"/>
<dbReference type="AlphaFoldDB" id="K0R049"/>
<feature type="compositionally biased region" description="Polar residues" evidence="1">
    <location>
        <begin position="97"/>
        <end position="128"/>
    </location>
</feature>
<reference evidence="2 3" key="1">
    <citation type="journal article" date="2012" name="Genome Biol.">
        <title>Genome and low-iron response of an oceanic diatom adapted to chronic iron limitation.</title>
        <authorList>
            <person name="Lommer M."/>
            <person name="Specht M."/>
            <person name="Roy A.S."/>
            <person name="Kraemer L."/>
            <person name="Andreson R."/>
            <person name="Gutowska M.A."/>
            <person name="Wolf J."/>
            <person name="Bergner S.V."/>
            <person name="Schilhabel M.B."/>
            <person name="Klostermeier U.C."/>
            <person name="Beiko R.G."/>
            <person name="Rosenstiel P."/>
            <person name="Hippler M."/>
            <person name="Laroche J."/>
        </authorList>
    </citation>
    <scope>NUCLEOTIDE SEQUENCE [LARGE SCALE GENOMIC DNA]</scope>
    <source>
        <strain evidence="2 3">CCMP1005</strain>
    </source>
</reference>
<name>K0R049_THAOC</name>
<gene>
    <name evidence="2" type="ORF">THAOC_36471</name>
</gene>
<protein>
    <submittedName>
        <fullName evidence="2">Uncharacterized protein</fullName>
    </submittedName>
</protein>
<dbReference type="EMBL" id="AGNL01049010">
    <property type="protein sequence ID" value="EJK44950.1"/>
    <property type="molecule type" value="Genomic_DNA"/>
</dbReference>
<dbReference type="OMA" id="WHEKLAS"/>
<dbReference type="eggNOG" id="ENOG502QWU4">
    <property type="taxonomic scope" value="Eukaryota"/>
</dbReference>
<evidence type="ECO:0000313" key="3">
    <source>
        <dbReference type="Proteomes" id="UP000266841"/>
    </source>
</evidence>
<evidence type="ECO:0000313" key="2">
    <source>
        <dbReference type="EMBL" id="EJK44950.1"/>
    </source>
</evidence>
<feature type="compositionally biased region" description="Polar residues" evidence="1">
    <location>
        <begin position="288"/>
        <end position="308"/>
    </location>
</feature>
<sequence>MMAGAKRAKQSREAMPVLLSIFGESSSTIGIAFGAAAAVTGCSPSHLQETKQKNKQNKQRLRSATVPNKQAASFKRQRLSMEASNDPPHCMPPLPSLSVSARGASTSNCRNDSNAETNFQMSRPSDSSDNFCQVASSPLRQFADCRPTCQIACRGPDGNDMNHHLLRQEPQSGVEQSWQPASRQQMTQDEIMFDLLLQQQQQRRMQNNLQNQLQHQLQHQQNQLQAQFQAQQQRTQHDHQHQSFANQRSFSTEHCAADQLTQQRDLNQAREQLMFQQAMTDQHLHVSGSAQGSRSAHSHDLSTTNNQPKLDLRPIKPSNTDSANVHFPLALPEDEEWLTPLHCFVRKYCVEAFVATNKDVAAPCMGKRTPVSIGQVGIRCHYCSPDRLVNSDAARSRENGVVYPSTVSRIYNSSINLLQRHLRSCPFVPPEVLAKYEDLKASNARSGASKKFWSDSAQRLGLRDAPDGIRLDQAVHRTHRFNKSRAGPQGSASGNASSLANAEPSCAPVVTPSDKRSTTSFTYHLMLQTTPCVFTEADRLGRRRSLGIGFSGLACRHCFGVYGSGRFFPSSVKTMADASKTLDVLYKHVMRCTKCPDNVKSGLMNLREMHDAERSRMPFGSQRAFFVKVWNRLHSDLAIGSNAATVYPTNGTLPHAMSTLAYPSVSIPPRILEDSKPTAVKTDEQSGETLQRIYAGMDATPPTELRKLANEAA</sequence>
<comment type="caution">
    <text evidence="2">The sequence shown here is derived from an EMBL/GenBank/DDBJ whole genome shotgun (WGS) entry which is preliminary data.</text>
</comment>
<dbReference type="Proteomes" id="UP000266841">
    <property type="component" value="Unassembled WGS sequence"/>
</dbReference>
<feature type="compositionally biased region" description="Low complexity" evidence="1">
    <location>
        <begin position="224"/>
        <end position="234"/>
    </location>
</feature>